<feature type="compositionally biased region" description="Basic and acidic residues" evidence="3">
    <location>
        <begin position="55"/>
        <end position="69"/>
    </location>
</feature>
<evidence type="ECO:0000256" key="3">
    <source>
        <dbReference type="SAM" id="MobiDB-lite"/>
    </source>
</evidence>
<feature type="region of interest" description="Disordered" evidence="3">
    <location>
        <begin position="51"/>
        <end position="101"/>
    </location>
</feature>
<comment type="caution">
    <text evidence="5">The sequence shown here is derived from an EMBL/GenBank/DDBJ whole genome shotgun (WGS) entry which is preliminary data.</text>
</comment>
<dbReference type="Pfam" id="PF06480">
    <property type="entry name" value="FtsH_ext"/>
    <property type="match status" value="1"/>
</dbReference>
<evidence type="ECO:0000313" key="6">
    <source>
        <dbReference type="Proteomes" id="UP000327013"/>
    </source>
</evidence>
<name>A0A5N6KV34_9ROSI</name>
<gene>
    <name evidence="5" type="ORF">FH972_022647</name>
</gene>
<reference evidence="5 6" key="1">
    <citation type="submission" date="2019-06" db="EMBL/GenBank/DDBJ databases">
        <title>A chromosomal-level reference genome of Carpinus fangiana (Coryloideae, Betulaceae).</title>
        <authorList>
            <person name="Yang X."/>
            <person name="Wang Z."/>
            <person name="Zhang L."/>
            <person name="Hao G."/>
            <person name="Liu J."/>
            <person name="Yang Y."/>
        </authorList>
    </citation>
    <scope>NUCLEOTIDE SEQUENCE [LARGE SCALE GENOMIC DNA]</scope>
    <source>
        <strain evidence="5">Cfa_2016G</strain>
        <tissue evidence="5">Leaf</tissue>
    </source>
</reference>
<dbReference type="OrthoDB" id="1413014at2759"/>
<evidence type="ECO:0000259" key="4">
    <source>
        <dbReference type="Pfam" id="PF06480"/>
    </source>
</evidence>
<dbReference type="GO" id="GO:0004176">
    <property type="term" value="F:ATP-dependent peptidase activity"/>
    <property type="evidence" value="ECO:0007669"/>
    <property type="project" value="InterPro"/>
</dbReference>
<feature type="domain" description="Peptidase M41 FtsH extracellular" evidence="4">
    <location>
        <begin position="242"/>
        <end position="292"/>
    </location>
</feature>
<keyword evidence="2" id="KW-0378">Hydrolase</keyword>
<feature type="region of interest" description="Disordered" evidence="3">
    <location>
        <begin position="1"/>
        <end position="28"/>
    </location>
</feature>
<dbReference type="Proteomes" id="UP000327013">
    <property type="component" value="Unassembled WGS sequence"/>
</dbReference>
<dbReference type="GO" id="GO:0004222">
    <property type="term" value="F:metalloendopeptidase activity"/>
    <property type="evidence" value="ECO:0007669"/>
    <property type="project" value="InterPro"/>
</dbReference>
<sequence length="410" mass="45004">MTPSLQTSRHIARASRHAIESASRSGSLLNRSSSIVPTFCSIRCARRYATVQPGDPKDPKNKKDGDASRKAAPGMENLYGKNSAMSGPSSGPVEGASKLSAKDEEVLKELSTMLERGMPASQRETFRKAVQAMRQEGIPADLREVMHEWKDKRAMDLATAARVVRITARFARKAAEVEMRDDLARPQQKSGPHSAGPQSSSDKQKKDKEEPFGKGFFGSGGSGGGGFKDIKLDTGTVLTSAFVAYMLYRSAFPGQNSRSITWQEFRTQYLDRGLVEKLTVVNKNQTRQQQMATSTTTSPSVTLPHLKDIWTMPTTNSAFPRTSAFRFRMTTRLHGWQSSSLTALPSFSSVPHSGFSDDPLAVLAVDQAASSGWARAERRSSTTRLISRLASRTLPAWTRPSKRLWNLSAS</sequence>
<dbReference type="GO" id="GO:0006508">
    <property type="term" value="P:proteolysis"/>
    <property type="evidence" value="ECO:0007669"/>
    <property type="project" value="UniProtKB-KW"/>
</dbReference>
<protein>
    <recommendedName>
        <fullName evidence="4">Peptidase M41 FtsH extracellular domain-containing protein</fullName>
    </recommendedName>
</protein>
<dbReference type="GO" id="GO:0016020">
    <property type="term" value="C:membrane"/>
    <property type="evidence" value="ECO:0007669"/>
    <property type="project" value="InterPro"/>
</dbReference>
<evidence type="ECO:0000313" key="5">
    <source>
        <dbReference type="EMBL" id="KAB8343053.1"/>
    </source>
</evidence>
<evidence type="ECO:0000256" key="1">
    <source>
        <dbReference type="ARBA" id="ARBA00022670"/>
    </source>
</evidence>
<organism evidence="5 6">
    <name type="scientific">Carpinus fangiana</name>
    <dbReference type="NCBI Taxonomy" id="176857"/>
    <lineage>
        <taxon>Eukaryota</taxon>
        <taxon>Viridiplantae</taxon>
        <taxon>Streptophyta</taxon>
        <taxon>Embryophyta</taxon>
        <taxon>Tracheophyta</taxon>
        <taxon>Spermatophyta</taxon>
        <taxon>Magnoliopsida</taxon>
        <taxon>eudicotyledons</taxon>
        <taxon>Gunneridae</taxon>
        <taxon>Pentapetalae</taxon>
        <taxon>rosids</taxon>
        <taxon>fabids</taxon>
        <taxon>Fagales</taxon>
        <taxon>Betulaceae</taxon>
        <taxon>Carpinus</taxon>
    </lineage>
</organism>
<dbReference type="AlphaFoldDB" id="A0A5N6KV34"/>
<feature type="compositionally biased region" description="Basic and acidic residues" evidence="3">
    <location>
        <begin position="202"/>
        <end position="212"/>
    </location>
</feature>
<keyword evidence="6" id="KW-1185">Reference proteome</keyword>
<accession>A0A5N6KV34</accession>
<dbReference type="InterPro" id="IPR011546">
    <property type="entry name" value="Pept_M41_FtsH_extracell"/>
</dbReference>
<dbReference type="EMBL" id="VIBQ01000012">
    <property type="protein sequence ID" value="KAB8343053.1"/>
    <property type="molecule type" value="Genomic_DNA"/>
</dbReference>
<dbReference type="GO" id="GO:0005524">
    <property type="term" value="F:ATP binding"/>
    <property type="evidence" value="ECO:0007669"/>
    <property type="project" value="InterPro"/>
</dbReference>
<evidence type="ECO:0000256" key="2">
    <source>
        <dbReference type="ARBA" id="ARBA00022801"/>
    </source>
</evidence>
<proteinExistence type="predicted"/>
<dbReference type="GO" id="GO:0008270">
    <property type="term" value="F:zinc ion binding"/>
    <property type="evidence" value="ECO:0007669"/>
    <property type="project" value="InterPro"/>
</dbReference>
<keyword evidence="1" id="KW-0645">Protease</keyword>
<feature type="region of interest" description="Disordered" evidence="3">
    <location>
        <begin position="177"/>
        <end position="220"/>
    </location>
</feature>
<dbReference type="Gene3D" id="3.40.1690.20">
    <property type="match status" value="1"/>
</dbReference>